<dbReference type="SMART" id="SM00028">
    <property type="entry name" value="TPR"/>
    <property type="match status" value="6"/>
</dbReference>
<dbReference type="AlphaFoldDB" id="A0A2M8P1Z6"/>
<dbReference type="PANTHER" id="PTHR44858">
    <property type="entry name" value="TETRATRICOPEPTIDE REPEAT PROTEIN 6"/>
    <property type="match status" value="1"/>
</dbReference>
<feature type="transmembrane region" description="Helical" evidence="3">
    <location>
        <begin position="27"/>
        <end position="44"/>
    </location>
</feature>
<evidence type="ECO:0000256" key="1">
    <source>
        <dbReference type="ARBA" id="ARBA00022737"/>
    </source>
</evidence>
<dbReference type="InterPro" id="IPR011990">
    <property type="entry name" value="TPR-like_helical_dom_sf"/>
</dbReference>
<dbReference type="PANTHER" id="PTHR44858:SF1">
    <property type="entry name" value="UDP-N-ACETYLGLUCOSAMINE--PEPTIDE N-ACETYLGLUCOSAMINYLTRANSFERASE SPINDLY-RELATED"/>
    <property type="match status" value="1"/>
</dbReference>
<reference evidence="4 5" key="1">
    <citation type="submission" date="2017-11" db="EMBL/GenBank/DDBJ databases">
        <title>Evolution of Phototrophy in the Chloroflexi Phylum Driven by Horizontal Gene Transfer.</title>
        <authorList>
            <person name="Ward L.M."/>
            <person name="Hemp J."/>
            <person name="Shih P.M."/>
            <person name="Mcglynn S.E."/>
            <person name="Fischer W."/>
        </authorList>
    </citation>
    <scope>NUCLEOTIDE SEQUENCE [LARGE SCALE GENOMIC DNA]</scope>
    <source>
        <strain evidence="4">CP2_2F</strain>
    </source>
</reference>
<comment type="caution">
    <text evidence="4">The sequence shown here is derived from an EMBL/GenBank/DDBJ whole genome shotgun (WGS) entry which is preliminary data.</text>
</comment>
<keyword evidence="3" id="KW-0472">Membrane</keyword>
<accession>A0A2M8P1Z6</accession>
<evidence type="ECO:0000256" key="3">
    <source>
        <dbReference type="SAM" id="Phobius"/>
    </source>
</evidence>
<keyword evidence="3" id="KW-1133">Transmembrane helix</keyword>
<evidence type="ECO:0000313" key="5">
    <source>
        <dbReference type="Proteomes" id="UP000228921"/>
    </source>
</evidence>
<dbReference type="Gene3D" id="1.25.40.10">
    <property type="entry name" value="Tetratricopeptide repeat domain"/>
    <property type="match status" value="2"/>
</dbReference>
<gene>
    <name evidence="4" type="ORF">CUN51_04335</name>
</gene>
<keyword evidence="2" id="KW-0802">TPR repeat</keyword>
<evidence type="ECO:0000256" key="2">
    <source>
        <dbReference type="ARBA" id="ARBA00022803"/>
    </source>
</evidence>
<proteinExistence type="predicted"/>
<dbReference type="InterPro" id="IPR050498">
    <property type="entry name" value="Ycf3"/>
</dbReference>
<keyword evidence="1" id="KW-0677">Repeat</keyword>
<name>A0A2M8P1Z6_9CHLR</name>
<dbReference type="InterPro" id="IPR019734">
    <property type="entry name" value="TPR_rpt"/>
</dbReference>
<dbReference type="SUPFAM" id="SSF48452">
    <property type="entry name" value="TPR-like"/>
    <property type="match status" value="1"/>
</dbReference>
<organism evidence="4 5">
    <name type="scientific">Candidatus Thermofonsia Clade 1 bacterium</name>
    <dbReference type="NCBI Taxonomy" id="2364210"/>
    <lineage>
        <taxon>Bacteria</taxon>
        <taxon>Bacillati</taxon>
        <taxon>Chloroflexota</taxon>
        <taxon>Candidatus Thermofontia</taxon>
        <taxon>Candidatus Thermofonsia Clade 1</taxon>
    </lineage>
</organism>
<dbReference type="Pfam" id="PF13181">
    <property type="entry name" value="TPR_8"/>
    <property type="match status" value="1"/>
</dbReference>
<keyword evidence="3" id="KW-0812">Transmembrane</keyword>
<evidence type="ECO:0000313" key="4">
    <source>
        <dbReference type="EMBL" id="PJF31564.1"/>
    </source>
</evidence>
<sequence length="353" mass="39852">MSLNQAFSERVLRRAHHSLNGQRMDQIGTVCLLSAAGVCFGAMLSGSLFLWVVAFGLAIMGMGAHVLSPHVEARRLVRHARKLAELGRLREAIAYTNRAIALVPDVTGAFVVRSALYAGIGQLDMAVDDAEHAVRLSPRHPEARLARARMYSRYGLHEDAILDLQVGLDERPDWAAGYLESAYLYVRLQEYEKALEALAMLQRHVRAVPSRYEAYLLAGWICEEKIKDVERALTAYGRAIALQPERRVGYARRAALYTARGDRLQAAEDWLRAAECPPHESERNRGAWLRAVCYGKRYALTAEAQDWRHWREALEQSVQQDSEPFAKRAQVMLRLMANPQLSAFPPRPVFYVN</sequence>
<protein>
    <submittedName>
        <fullName evidence="4">Uncharacterized protein</fullName>
    </submittedName>
</protein>
<dbReference type="Proteomes" id="UP000228921">
    <property type="component" value="Unassembled WGS sequence"/>
</dbReference>
<dbReference type="EMBL" id="PGTK01000003">
    <property type="protein sequence ID" value="PJF31564.1"/>
    <property type="molecule type" value="Genomic_DNA"/>
</dbReference>